<evidence type="ECO:0000313" key="2">
    <source>
        <dbReference type="EMBL" id="RZF20620.1"/>
    </source>
</evidence>
<keyword evidence="3" id="KW-1185">Reference proteome</keyword>
<dbReference type="InterPro" id="IPR041657">
    <property type="entry name" value="HTH_17"/>
</dbReference>
<reference evidence="3" key="1">
    <citation type="journal article" date="2019" name="Int. J. Syst. Evol. Microbiol.">
        <title>Halobacteriovorax valvorus sp. nov., a novel prokaryotic predator isolated from coastal seawater of China.</title>
        <authorList>
            <person name="Chen M.-X."/>
        </authorList>
    </citation>
    <scope>NUCLEOTIDE SEQUENCE [LARGE SCALE GENOMIC DNA]</scope>
    <source>
        <strain evidence="3">BL9</strain>
    </source>
</reference>
<dbReference type="RefSeq" id="WP_115362614.1">
    <property type="nucleotide sequence ID" value="NZ_QDKL01000003.1"/>
</dbReference>
<evidence type="ECO:0000259" key="1">
    <source>
        <dbReference type="Pfam" id="PF12728"/>
    </source>
</evidence>
<dbReference type="Pfam" id="PF12728">
    <property type="entry name" value="HTH_17"/>
    <property type="match status" value="1"/>
</dbReference>
<dbReference type="GO" id="GO:0003677">
    <property type="term" value="F:DNA binding"/>
    <property type="evidence" value="ECO:0007669"/>
    <property type="project" value="UniProtKB-KW"/>
</dbReference>
<dbReference type="InterPro" id="IPR009061">
    <property type="entry name" value="DNA-bd_dom_put_sf"/>
</dbReference>
<protein>
    <submittedName>
        <fullName evidence="2">DNA-binding protein</fullName>
    </submittedName>
</protein>
<keyword evidence="2" id="KW-0238">DNA-binding</keyword>
<dbReference type="SUPFAM" id="SSF46955">
    <property type="entry name" value="Putative DNA-binding domain"/>
    <property type="match status" value="1"/>
</dbReference>
<evidence type="ECO:0000313" key="3">
    <source>
        <dbReference type="Proteomes" id="UP000443582"/>
    </source>
</evidence>
<name>A0ABY0ICD2_9BACT</name>
<dbReference type="EMBL" id="QDKL01000003">
    <property type="protein sequence ID" value="RZF20620.1"/>
    <property type="molecule type" value="Genomic_DNA"/>
</dbReference>
<dbReference type="Proteomes" id="UP000443582">
    <property type="component" value="Unassembled WGS sequence"/>
</dbReference>
<organism evidence="2 3">
    <name type="scientific">Halobacteriovorax vibrionivorans</name>
    <dbReference type="NCBI Taxonomy" id="2152716"/>
    <lineage>
        <taxon>Bacteria</taxon>
        <taxon>Pseudomonadati</taxon>
        <taxon>Bdellovibrionota</taxon>
        <taxon>Bacteriovoracia</taxon>
        <taxon>Bacteriovoracales</taxon>
        <taxon>Halobacteriovoraceae</taxon>
        <taxon>Halobacteriovorax</taxon>
    </lineage>
</organism>
<dbReference type="NCBIfam" id="TIGR01764">
    <property type="entry name" value="excise"/>
    <property type="match status" value="1"/>
</dbReference>
<feature type="domain" description="Helix-turn-helix" evidence="1">
    <location>
        <begin position="9"/>
        <end position="58"/>
    </location>
</feature>
<sequence length="60" mass="6720">MNGSNLNELLNVAEISAILKVSKATIYRLLKSKSIPHVIIGGKMLFIPSDIRDWLEAKRI</sequence>
<gene>
    <name evidence="2" type="ORF">DAY19_11585</name>
</gene>
<proteinExistence type="predicted"/>
<accession>A0ABY0ICD2</accession>
<dbReference type="InterPro" id="IPR010093">
    <property type="entry name" value="SinI_DNA-bd"/>
</dbReference>
<comment type="caution">
    <text evidence="2">The sequence shown here is derived from an EMBL/GenBank/DDBJ whole genome shotgun (WGS) entry which is preliminary data.</text>
</comment>